<dbReference type="Gene3D" id="2.40.10.10">
    <property type="entry name" value="Trypsin-like serine proteases"/>
    <property type="match status" value="2"/>
</dbReference>
<dbReference type="PANTHER" id="PTHR34800">
    <property type="entry name" value="TETRAPYRROLE-BINDING PROTEIN, CHLOROPLASTIC"/>
    <property type="match status" value="1"/>
</dbReference>
<dbReference type="OrthoDB" id="581250at2"/>
<reference evidence="2" key="1">
    <citation type="submission" date="2006-06" db="EMBL/GenBank/DDBJ databases">
        <title>Complete sequence of Trichodesmium erythraeum IMS101.</title>
        <authorList>
            <consortium name="US DOE Joint Genome Institute"/>
            <person name="Copeland A."/>
            <person name="Lucas S."/>
            <person name="Lapidus A."/>
            <person name="Barry K."/>
            <person name="Detter J.C."/>
            <person name="Glavina del Rio T."/>
            <person name="Hammon N."/>
            <person name="Israni S."/>
            <person name="Dalin E."/>
            <person name="Tice H."/>
            <person name="Pitluck S."/>
            <person name="Kiss H."/>
            <person name="Munk A.C."/>
            <person name="Brettin T."/>
            <person name="Bruce D."/>
            <person name="Han C."/>
            <person name="Tapia R."/>
            <person name="Gilna P."/>
            <person name="Schmutz J."/>
            <person name="Larimer F."/>
            <person name="Land M."/>
            <person name="Hauser L."/>
            <person name="Kyrpides N."/>
            <person name="Kim E."/>
            <person name="Richardson P."/>
        </authorList>
    </citation>
    <scope>NUCLEOTIDE SEQUENCE [LARGE SCALE GENOMIC DNA]</scope>
    <source>
        <strain evidence="2">IMS101</strain>
    </source>
</reference>
<accession>Q111L2</accession>
<dbReference type="HOGENOM" id="CLU_487392_0_0_3"/>
<name>Q111L2_TRIEI</name>
<dbReference type="PANTHER" id="PTHR34800:SF1">
    <property type="entry name" value="TETRAPYRROLE-BINDING PROTEIN, CHLOROPLASTIC"/>
    <property type="match status" value="1"/>
</dbReference>
<feature type="domain" description="GUN4-like" evidence="1">
    <location>
        <begin position="451"/>
        <end position="579"/>
    </location>
</feature>
<dbReference type="RefSeq" id="WP_011612174.1">
    <property type="nucleotide sequence ID" value="NC_008312.1"/>
</dbReference>
<dbReference type="SUPFAM" id="SSF50494">
    <property type="entry name" value="Trypsin-like serine proteases"/>
    <property type="match status" value="1"/>
</dbReference>
<dbReference type="KEGG" id="ter:Tery_2617"/>
<dbReference type="Pfam" id="PF13365">
    <property type="entry name" value="Trypsin_2"/>
    <property type="match status" value="1"/>
</dbReference>
<dbReference type="InterPro" id="IPR009003">
    <property type="entry name" value="Peptidase_S1_PA"/>
</dbReference>
<dbReference type="AlphaFoldDB" id="Q111L2"/>
<dbReference type="Pfam" id="PF05419">
    <property type="entry name" value="GUN4"/>
    <property type="match status" value="1"/>
</dbReference>
<dbReference type="STRING" id="203124.Tery_2617"/>
<dbReference type="CDD" id="cd16383">
    <property type="entry name" value="GUN4"/>
    <property type="match status" value="1"/>
</dbReference>
<dbReference type="InterPro" id="IPR037215">
    <property type="entry name" value="GUN4-like_sf"/>
</dbReference>
<dbReference type="InterPro" id="IPR043504">
    <property type="entry name" value="Peptidase_S1_PA_chymotrypsin"/>
</dbReference>
<protein>
    <submittedName>
        <fullName evidence="2">GUN4-like</fullName>
    </submittedName>
</protein>
<dbReference type="Gene3D" id="1.10.10.1770">
    <property type="entry name" value="Gun4-like"/>
    <property type="match status" value="1"/>
</dbReference>
<organism evidence="2">
    <name type="scientific">Trichodesmium erythraeum (strain IMS101)</name>
    <dbReference type="NCBI Taxonomy" id="203124"/>
    <lineage>
        <taxon>Bacteria</taxon>
        <taxon>Bacillati</taxon>
        <taxon>Cyanobacteriota</taxon>
        <taxon>Cyanophyceae</taxon>
        <taxon>Oscillatoriophycideae</taxon>
        <taxon>Oscillatoriales</taxon>
        <taxon>Microcoleaceae</taxon>
        <taxon>Trichodesmium</taxon>
    </lineage>
</organism>
<evidence type="ECO:0000259" key="1">
    <source>
        <dbReference type="Pfam" id="PF05419"/>
    </source>
</evidence>
<dbReference type="SUPFAM" id="SSF140869">
    <property type="entry name" value="GUN4-like"/>
    <property type="match status" value="1"/>
</dbReference>
<dbReference type="eggNOG" id="COG0265">
    <property type="taxonomic scope" value="Bacteria"/>
</dbReference>
<gene>
    <name evidence="2" type="ordered locus">Tery_2617</name>
</gene>
<sequence length="600" mass="68053">MKSLLPIISITFLSITLTNFSSSVKKTEVEDIASRLEDSIVKLSYKNQPGDGTGFFVEVEGKSEVCSVLTAAHVVEKEGQKILWTEKDEKVWDVATVERFPGSIDLALITFKPHTKRCNYPALKIGKPENLKIGSSIFVYGFPRLDQHLVAQFVGGQVSALKKKARGYGVAYKALTVEGMSGAPVVDTKGEVVAVHGSSNSKMVPSLISQQISRPDIEWQLDRQTFNRINNSSLTCAWGVPINYFRESKFYNAKLYSNLLPLDLNKWILSIFSISGLMFSSGIVSFRFKRFQASPVSGQEQNEQEREFEDVVFRGEEEHRPLSSPANIPTQLQNEQEREFEDVVFRGEEERRPLSSPANIQTQLQNEQEREFEDVVFRGEEEYRPLSSLANIPTQLQNEQEREFEDVVFRGEEEHRPLSSLANIQTQEQQRQGGVQVLEPPSSVVSVPLVSAAGVDYTRLHELLVAKRWKEADDETYQRMIEVADRKSQGWLRIEDTKNFPSQDLGIIDKLWLRYSNGMFGFSVQKQVYQSLGGTQRYNPKVVEDFGDKVGWRLEGKWLSYDGLTVSDNYYRGHLPCCGNEGSLYGWAAVLWSLLSHKDL</sequence>
<proteinExistence type="predicted"/>
<dbReference type="EMBL" id="CP000393">
    <property type="protein sequence ID" value="ABG51812.1"/>
    <property type="molecule type" value="Genomic_DNA"/>
</dbReference>
<dbReference type="Gene3D" id="1.25.40.620">
    <property type="match status" value="1"/>
</dbReference>
<evidence type="ECO:0000313" key="2">
    <source>
        <dbReference type="EMBL" id="ABG51812.1"/>
    </source>
</evidence>
<dbReference type="InterPro" id="IPR008629">
    <property type="entry name" value="GUN4-like"/>
</dbReference>
<dbReference type="GO" id="GO:0046906">
    <property type="term" value="F:tetrapyrrole binding"/>
    <property type="evidence" value="ECO:0007669"/>
    <property type="project" value="TreeGrafter"/>
</dbReference>